<dbReference type="STRING" id="1415166.NONO_c57790"/>
<evidence type="ECO:0000256" key="3">
    <source>
        <dbReference type="SAM" id="MobiDB-lite"/>
    </source>
</evidence>
<gene>
    <name evidence="5" type="ORF">NONO_c57790</name>
</gene>
<dbReference type="KEGG" id="nno:NONO_c57790"/>
<organism evidence="5 6">
    <name type="scientific">Nocardia nova SH22a</name>
    <dbReference type="NCBI Taxonomy" id="1415166"/>
    <lineage>
        <taxon>Bacteria</taxon>
        <taxon>Bacillati</taxon>
        <taxon>Actinomycetota</taxon>
        <taxon>Actinomycetes</taxon>
        <taxon>Mycobacteriales</taxon>
        <taxon>Nocardiaceae</taxon>
        <taxon>Nocardia</taxon>
    </lineage>
</organism>
<dbReference type="HOGENOM" id="CLU_1494761_0_0_11"/>
<evidence type="ECO:0000256" key="2">
    <source>
        <dbReference type="ARBA" id="ARBA00023136"/>
    </source>
</evidence>
<reference evidence="5 6" key="1">
    <citation type="journal article" date="2014" name="Appl. Environ. Microbiol.">
        <title>Insights into the Microbial Degradation of Rubber and Gutta-Percha by Analysis of the Complete Genome of Nocardia nova SH22a.</title>
        <authorList>
            <person name="Luo Q."/>
            <person name="Hiessl S."/>
            <person name="Poehlein A."/>
            <person name="Daniel R."/>
            <person name="Steinbuchel A."/>
        </authorList>
    </citation>
    <scope>NUCLEOTIDE SEQUENCE [LARGE SCALE GENOMIC DNA]</scope>
    <source>
        <strain evidence="5">SH22a</strain>
    </source>
</reference>
<keyword evidence="5" id="KW-0449">Lipoprotein</keyword>
<dbReference type="AlphaFoldDB" id="W5TMR8"/>
<dbReference type="RefSeq" id="WP_025351915.1">
    <property type="nucleotide sequence ID" value="NZ_CP006850.1"/>
</dbReference>
<evidence type="ECO:0000256" key="4">
    <source>
        <dbReference type="SAM" id="SignalP"/>
    </source>
</evidence>
<evidence type="ECO:0000313" key="5">
    <source>
        <dbReference type="EMBL" id="AHH20557.1"/>
    </source>
</evidence>
<dbReference type="PROSITE" id="PS51257">
    <property type="entry name" value="PROKAR_LIPOPROTEIN"/>
    <property type="match status" value="1"/>
</dbReference>
<dbReference type="EMBL" id="CP006850">
    <property type="protein sequence ID" value="AHH20557.1"/>
    <property type="molecule type" value="Genomic_DNA"/>
</dbReference>
<evidence type="ECO:0000256" key="1">
    <source>
        <dbReference type="ARBA" id="ARBA00022475"/>
    </source>
</evidence>
<sequence>MNIVNVKQIRITAAALAAVGLVASVAACGDDSGDSAAPGNSASPQTSAAVPAASGKSAASVDGKELAGKFDTTCAKQGDTLALAMVDLDNANYGQLSISATLTGDNTVQAVAIGGTKGGSSGMPYAVGYGNGQPGGSAAVVKDGNTYKITGEGVAAPDMSNPTAGPATSRFAITFACATIVNG</sequence>
<dbReference type="InterPro" id="IPR008691">
    <property type="entry name" value="LpqH"/>
</dbReference>
<dbReference type="Proteomes" id="UP000019150">
    <property type="component" value="Chromosome"/>
</dbReference>
<evidence type="ECO:0000313" key="6">
    <source>
        <dbReference type="Proteomes" id="UP000019150"/>
    </source>
</evidence>
<keyword evidence="1" id="KW-1003">Cell membrane</keyword>
<keyword evidence="4" id="KW-0732">Signal</keyword>
<name>W5TMR8_9NOCA</name>
<dbReference type="Pfam" id="PF05481">
    <property type="entry name" value="Myco_19_kDa"/>
    <property type="match status" value="1"/>
</dbReference>
<feature type="signal peptide" evidence="4">
    <location>
        <begin position="1"/>
        <end position="17"/>
    </location>
</feature>
<dbReference type="GO" id="GO:0016020">
    <property type="term" value="C:membrane"/>
    <property type="evidence" value="ECO:0007669"/>
    <property type="project" value="InterPro"/>
</dbReference>
<protein>
    <submittedName>
        <fullName evidence="5">Putative lipoprotein</fullName>
    </submittedName>
</protein>
<dbReference type="OrthoDB" id="4376250at2"/>
<dbReference type="eggNOG" id="ENOG5033XS7">
    <property type="taxonomic scope" value="Bacteria"/>
</dbReference>
<feature type="region of interest" description="Disordered" evidence="3">
    <location>
        <begin position="33"/>
        <end position="54"/>
    </location>
</feature>
<proteinExistence type="predicted"/>
<feature type="chain" id="PRO_5038475445" evidence="4">
    <location>
        <begin position="18"/>
        <end position="183"/>
    </location>
</feature>
<keyword evidence="6" id="KW-1185">Reference proteome</keyword>
<keyword evidence="2" id="KW-0472">Membrane</keyword>
<accession>W5TMR8</accession>
<dbReference type="PATRIC" id="fig|1415166.3.peg.5954"/>